<organism evidence="1 2">
    <name type="scientific">Trifolium medium</name>
    <dbReference type="NCBI Taxonomy" id="97028"/>
    <lineage>
        <taxon>Eukaryota</taxon>
        <taxon>Viridiplantae</taxon>
        <taxon>Streptophyta</taxon>
        <taxon>Embryophyta</taxon>
        <taxon>Tracheophyta</taxon>
        <taxon>Spermatophyta</taxon>
        <taxon>Magnoliopsida</taxon>
        <taxon>eudicotyledons</taxon>
        <taxon>Gunneridae</taxon>
        <taxon>Pentapetalae</taxon>
        <taxon>rosids</taxon>
        <taxon>fabids</taxon>
        <taxon>Fabales</taxon>
        <taxon>Fabaceae</taxon>
        <taxon>Papilionoideae</taxon>
        <taxon>50 kb inversion clade</taxon>
        <taxon>NPAAA clade</taxon>
        <taxon>Hologalegina</taxon>
        <taxon>IRL clade</taxon>
        <taxon>Trifolieae</taxon>
        <taxon>Trifolium</taxon>
    </lineage>
</organism>
<feature type="non-terminal residue" evidence="1">
    <location>
        <position position="78"/>
    </location>
</feature>
<comment type="caution">
    <text evidence="1">The sequence shown here is derived from an EMBL/GenBank/DDBJ whole genome shotgun (WGS) entry which is preliminary data.</text>
</comment>
<proteinExistence type="predicted"/>
<name>A0A392U474_9FABA</name>
<reference evidence="1 2" key="1">
    <citation type="journal article" date="2018" name="Front. Plant Sci.">
        <title>Red Clover (Trifolium pratense) and Zigzag Clover (T. medium) - A Picture of Genomic Similarities and Differences.</title>
        <authorList>
            <person name="Dluhosova J."/>
            <person name="Istvanek J."/>
            <person name="Nedelnik J."/>
            <person name="Repkova J."/>
        </authorList>
    </citation>
    <scope>NUCLEOTIDE SEQUENCE [LARGE SCALE GENOMIC DNA]</scope>
    <source>
        <strain evidence="2">cv. 10/8</strain>
        <tissue evidence="1">Leaf</tissue>
    </source>
</reference>
<sequence length="78" mass="9049">MEEAAESRRLVDTIDDPELDWVGPEPRGIASVLMQETPNLHTTVEERRNGPKNWEVHMPLAGKRIYSKYDEDGFTMYE</sequence>
<protein>
    <submittedName>
        <fullName evidence="1">Uncharacterized protein</fullName>
    </submittedName>
</protein>
<dbReference type="AlphaFoldDB" id="A0A392U474"/>
<keyword evidence="2" id="KW-1185">Reference proteome</keyword>
<accession>A0A392U474</accession>
<evidence type="ECO:0000313" key="1">
    <source>
        <dbReference type="EMBL" id="MCI68241.1"/>
    </source>
</evidence>
<dbReference type="Proteomes" id="UP000265520">
    <property type="component" value="Unassembled WGS sequence"/>
</dbReference>
<evidence type="ECO:0000313" key="2">
    <source>
        <dbReference type="Proteomes" id="UP000265520"/>
    </source>
</evidence>
<dbReference type="EMBL" id="LXQA010733097">
    <property type="protein sequence ID" value="MCI68241.1"/>
    <property type="molecule type" value="Genomic_DNA"/>
</dbReference>